<dbReference type="Proteomes" id="UP000024533">
    <property type="component" value="Unassembled WGS sequence"/>
</dbReference>
<dbReference type="AlphaFoldDB" id="A0A059J3C2"/>
<dbReference type="OrthoDB" id="5363415at2759"/>
<name>A0A059J3C2_TRIIM</name>
<feature type="compositionally biased region" description="Polar residues" evidence="1">
    <location>
        <begin position="16"/>
        <end position="38"/>
    </location>
</feature>
<dbReference type="OMA" id="QWFDARE"/>
<feature type="compositionally biased region" description="Polar residues" evidence="1">
    <location>
        <begin position="52"/>
        <end position="65"/>
    </location>
</feature>
<feature type="region of interest" description="Disordered" evidence="1">
    <location>
        <begin position="1"/>
        <end position="78"/>
    </location>
</feature>
<sequence length="248" mass="27617">MEIPDNGTPDLATVLKTLSSFSTPQPGQPQAASNSQPTDHPHLQSAHRTHIPTHTSLTSSSSRQETGPGPLNKSSASPSVITAWPTALKYVMKTVAQNETVQYRIRRLIASQHEHEKTWWQGRQRLLAKQKARAGNQKKLDEVLRAVGGKVTDKPHESAPEEDELEIKRYDDKVYKASVEMSKALHLELKAMGIPFFAIKEELIRPAPPDSSSKPENTDNSTERCITAEEAKALQLRMLDLLQDLCKE</sequence>
<gene>
    <name evidence="2" type="ORF">H109_05708</name>
</gene>
<evidence type="ECO:0000313" key="2">
    <source>
        <dbReference type="EMBL" id="KDB22350.1"/>
    </source>
</evidence>
<dbReference type="Pfam" id="PF10454">
    <property type="entry name" value="DUF2458"/>
    <property type="match status" value="1"/>
</dbReference>
<organism evidence="2 3">
    <name type="scientific">Trichophyton interdigitale (strain MR816)</name>
    <dbReference type="NCBI Taxonomy" id="1215338"/>
    <lineage>
        <taxon>Eukaryota</taxon>
        <taxon>Fungi</taxon>
        <taxon>Dikarya</taxon>
        <taxon>Ascomycota</taxon>
        <taxon>Pezizomycotina</taxon>
        <taxon>Eurotiomycetes</taxon>
        <taxon>Eurotiomycetidae</taxon>
        <taxon>Onygenales</taxon>
        <taxon>Arthrodermataceae</taxon>
        <taxon>Trichophyton</taxon>
    </lineage>
</organism>
<dbReference type="InterPro" id="IPR018858">
    <property type="entry name" value="DUF2458"/>
</dbReference>
<evidence type="ECO:0000313" key="3">
    <source>
        <dbReference type="Proteomes" id="UP000024533"/>
    </source>
</evidence>
<dbReference type="EMBL" id="AOKY01000358">
    <property type="protein sequence ID" value="KDB22350.1"/>
    <property type="molecule type" value="Genomic_DNA"/>
</dbReference>
<evidence type="ECO:0000256" key="1">
    <source>
        <dbReference type="SAM" id="MobiDB-lite"/>
    </source>
</evidence>
<reference evidence="2 3" key="1">
    <citation type="submission" date="2014-02" db="EMBL/GenBank/DDBJ databases">
        <title>The Genome Sequence of Trichophyton interdigitale MR816.</title>
        <authorList>
            <consortium name="The Broad Institute Genomics Platform"/>
            <person name="Cuomo C.A."/>
            <person name="White T.C."/>
            <person name="Graser Y."/>
            <person name="Martinez-Rossi N."/>
            <person name="Heitman J."/>
            <person name="Young S.K."/>
            <person name="Zeng Q."/>
            <person name="Gargeya S."/>
            <person name="Abouelleil A."/>
            <person name="Alvarado L."/>
            <person name="Chapman S.B."/>
            <person name="Gainer-Dewar J."/>
            <person name="Goldberg J."/>
            <person name="Griggs A."/>
            <person name="Gujja S."/>
            <person name="Hansen M."/>
            <person name="Howarth C."/>
            <person name="Imamovic A."/>
            <person name="Larimer J."/>
            <person name="Martinez D."/>
            <person name="Murphy C."/>
            <person name="Pearson M.D."/>
            <person name="Persinoti G."/>
            <person name="Poon T."/>
            <person name="Priest M."/>
            <person name="Roberts A.D."/>
            <person name="Saif S."/>
            <person name="Shea T.D."/>
            <person name="Sykes S.N."/>
            <person name="Wortman J."/>
            <person name="Nusbaum C."/>
            <person name="Birren B."/>
        </authorList>
    </citation>
    <scope>NUCLEOTIDE SEQUENCE [LARGE SCALE GENOMIC DNA]</scope>
    <source>
        <strain evidence="2 3">MR816</strain>
    </source>
</reference>
<protein>
    <submittedName>
        <fullName evidence="2">Uncharacterized protein</fullName>
    </submittedName>
</protein>
<dbReference type="HOGENOM" id="CLU_089396_0_0_1"/>
<comment type="caution">
    <text evidence="2">The sequence shown here is derived from an EMBL/GenBank/DDBJ whole genome shotgun (WGS) entry which is preliminary data.</text>
</comment>
<keyword evidence="3" id="KW-1185">Reference proteome</keyword>
<proteinExistence type="predicted"/>
<accession>A0A059J3C2</accession>